<evidence type="ECO:0000313" key="1">
    <source>
        <dbReference type="EMBL" id="OIO32722.1"/>
    </source>
</evidence>
<accession>A0A1J4V6D0</accession>
<dbReference type="Proteomes" id="UP000183206">
    <property type="component" value="Unassembled WGS sequence"/>
</dbReference>
<protein>
    <submittedName>
        <fullName evidence="1">Uncharacterized protein</fullName>
    </submittedName>
</protein>
<evidence type="ECO:0000313" key="2">
    <source>
        <dbReference type="Proteomes" id="UP000183206"/>
    </source>
</evidence>
<proteinExistence type="predicted"/>
<dbReference type="AlphaFoldDB" id="A0A1J4V6D0"/>
<dbReference type="STRING" id="1805282.AUJ44_01795"/>
<reference evidence="1 2" key="1">
    <citation type="journal article" date="2016" name="Environ. Microbiol.">
        <title>Genomic resolution of a cold subsurface aquifer community provides metabolic insights for novel microbes adapted to high CO concentrations.</title>
        <authorList>
            <person name="Probst A.J."/>
            <person name="Castelle C.J."/>
            <person name="Singh A."/>
            <person name="Brown C.T."/>
            <person name="Anantharaman K."/>
            <person name="Sharon I."/>
            <person name="Hug L.A."/>
            <person name="Burstein D."/>
            <person name="Emerson J.B."/>
            <person name="Thomas B.C."/>
            <person name="Banfield J.F."/>
        </authorList>
    </citation>
    <scope>NUCLEOTIDE SEQUENCE [LARGE SCALE GENOMIC DNA]</scope>
    <source>
        <strain evidence="1">CG1_02_47_685</strain>
    </source>
</reference>
<name>A0A1J4V6D0_9BACT</name>
<sequence>MPVIKIVSKKETKDKWTIIVEVDALSFTVRVGKEYWRSLTDERELPECLVERSFAFLLVREPKDAILRTFDLALIGRYFPKYESEMRRGYKV</sequence>
<organism evidence="1 2">
    <name type="scientific">Candidatus Nomurabacteria bacterium CG1_02_47_685</name>
    <dbReference type="NCBI Taxonomy" id="1805282"/>
    <lineage>
        <taxon>Bacteria</taxon>
        <taxon>Candidatus Nomuraibacteriota</taxon>
    </lineage>
</organism>
<gene>
    <name evidence="1" type="ORF">AUJ44_01795</name>
</gene>
<dbReference type="EMBL" id="MNVO01000028">
    <property type="protein sequence ID" value="OIO32722.1"/>
    <property type="molecule type" value="Genomic_DNA"/>
</dbReference>
<comment type="caution">
    <text evidence="1">The sequence shown here is derived from an EMBL/GenBank/DDBJ whole genome shotgun (WGS) entry which is preliminary data.</text>
</comment>